<comment type="caution">
    <text evidence="1">The sequence shown here is derived from an EMBL/GenBank/DDBJ whole genome shotgun (WGS) entry which is preliminary data.</text>
</comment>
<reference evidence="1" key="1">
    <citation type="journal article" date="2019" name="Sci. Rep.">
        <title>Draft genome of Tanacetum cinerariifolium, the natural source of mosquito coil.</title>
        <authorList>
            <person name="Yamashiro T."/>
            <person name="Shiraishi A."/>
            <person name="Satake H."/>
            <person name="Nakayama K."/>
        </authorList>
    </citation>
    <scope>NUCLEOTIDE SEQUENCE</scope>
</reference>
<protein>
    <submittedName>
        <fullName evidence="1">Uncharacterized protein</fullName>
    </submittedName>
</protein>
<evidence type="ECO:0000313" key="1">
    <source>
        <dbReference type="EMBL" id="GFD63533.1"/>
    </source>
</evidence>
<dbReference type="AlphaFoldDB" id="A0A699XW24"/>
<accession>A0A699XW24</accession>
<gene>
    <name evidence="1" type="ORF">Tci_935502</name>
</gene>
<proteinExistence type="predicted"/>
<dbReference type="EMBL" id="BKCJ011981027">
    <property type="protein sequence ID" value="GFD63533.1"/>
    <property type="molecule type" value="Genomic_DNA"/>
</dbReference>
<organism evidence="1">
    <name type="scientific">Tanacetum cinerariifolium</name>
    <name type="common">Dalmatian daisy</name>
    <name type="synonym">Chrysanthemum cinerariifolium</name>
    <dbReference type="NCBI Taxonomy" id="118510"/>
    <lineage>
        <taxon>Eukaryota</taxon>
        <taxon>Viridiplantae</taxon>
        <taxon>Streptophyta</taxon>
        <taxon>Embryophyta</taxon>
        <taxon>Tracheophyta</taxon>
        <taxon>Spermatophyta</taxon>
        <taxon>Magnoliopsida</taxon>
        <taxon>eudicotyledons</taxon>
        <taxon>Gunneridae</taxon>
        <taxon>Pentapetalae</taxon>
        <taxon>asterids</taxon>
        <taxon>campanulids</taxon>
        <taxon>Asterales</taxon>
        <taxon>Asteraceae</taxon>
        <taxon>Asteroideae</taxon>
        <taxon>Anthemideae</taxon>
        <taxon>Anthemidinae</taxon>
        <taxon>Tanacetum</taxon>
    </lineage>
</organism>
<feature type="non-terminal residue" evidence="1">
    <location>
        <position position="1"/>
    </location>
</feature>
<name>A0A699XW24_TANCI</name>
<sequence>TELPDDLDYPVSTVEAAADCVDTVDLWSLRQSETVNSRAFACKALVDHRGK</sequence>